<accession>A0A3L8AEG5</accession>
<dbReference type="Proteomes" id="UP000298073">
    <property type="component" value="Unassembled WGS sequence"/>
</dbReference>
<dbReference type="Proteomes" id="UP000267159">
    <property type="component" value="Unassembled WGS sequence"/>
</dbReference>
<dbReference type="InterPro" id="IPR014941">
    <property type="entry name" value="FimB/Mfa2/Mfa3"/>
</dbReference>
<dbReference type="EMBL" id="RAZM01000011">
    <property type="protein sequence ID" value="RLT81013.1"/>
    <property type="molecule type" value="Genomic_DNA"/>
</dbReference>
<sequence>MRSFLLHIICVVALFSSCDWVNDDLSDCPTGTWLKISYTYNILNVDAASTQVGDITIFAFDKNGKYVDRLDVDSITLHQGYCMVKVPFPEDTYHLLIWGGASDNLYQLPNLKAGQTERKSLNISLACDEKNQSARKLNALFYSSLENITISEEYQVITAELVKNTNDFSCILQDENNLPLRKEDFAFNLESANGVIDYTNTPVGPTPVCYLPYRQEVSVTSEQIPVIHARLNTLRIMKGDNTTLSIKHIPSGKIILHLPLTQYLLLSKIYPDNIGDISDQEYLDRQDTYTLLFFIQSSDTGIPQLCPLMKVNGWTIRLNNSELES</sequence>
<comment type="caution">
    <text evidence="8">The sequence shown here is derived from an EMBL/GenBank/DDBJ whole genome shotgun (WGS) entry which is preliminary data.</text>
</comment>
<dbReference type="Gene3D" id="2.60.40.2090">
    <property type="match status" value="1"/>
</dbReference>
<comment type="similarity">
    <text evidence="2">Belongs to the bacteroidetes fimbrillin superfamily. FimB/Mfa2 family.</text>
</comment>
<evidence type="ECO:0000256" key="1">
    <source>
        <dbReference type="ARBA" id="ARBA00004442"/>
    </source>
</evidence>
<dbReference type="EMBL" id="SPPV01000029">
    <property type="protein sequence ID" value="TFU48356.1"/>
    <property type="molecule type" value="Genomic_DNA"/>
</dbReference>
<evidence type="ECO:0000313" key="8">
    <source>
        <dbReference type="EMBL" id="RLT81013.1"/>
    </source>
</evidence>
<keyword evidence="7" id="KW-0449">Lipoprotein</keyword>
<keyword evidence="6" id="KW-0998">Cell outer membrane</keyword>
<evidence type="ECO:0000256" key="6">
    <source>
        <dbReference type="ARBA" id="ARBA00023237"/>
    </source>
</evidence>
<name>A0A3L8AEG5_9BACE</name>
<dbReference type="GeneID" id="93045828"/>
<evidence type="ECO:0000313" key="11">
    <source>
        <dbReference type="Proteomes" id="UP000298073"/>
    </source>
</evidence>
<evidence type="ECO:0000256" key="3">
    <source>
        <dbReference type="ARBA" id="ARBA00022729"/>
    </source>
</evidence>
<dbReference type="OrthoDB" id="1099819at2"/>
<dbReference type="GO" id="GO:0009279">
    <property type="term" value="C:cell outer membrane"/>
    <property type="evidence" value="ECO:0007669"/>
    <property type="project" value="UniProtKB-SubCell"/>
</dbReference>
<reference evidence="8 10" key="1">
    <citation type="submission" date="2018-09" db="EMBL/GenBank/DDBJ databases">
        <title>Murine metabolic-syndrome-specific gut microbial biobank.</title>
        <authorList>
            <person name="Liu C."/>
        </authorList>
    </citation>
    <scope>NUCLEOTIDE SEQUENCE [LARGE SCALE GENOMIC DNA]</scope>
    <source>
        <strain evidence="8 10">0.1X-D8-26</strain>
    </source>
</reference>
<organism evidence="8 10">
    <name type="scientific">Bacteroides acidifaciens</name>
    <dbReference type="NCBI Taxonomy" id="85831"/>
    <lineage>
        <taxon>Bacteria</taxon>
        <taxon>Pseudomonadati</taxon>
        <taxon>Bacteroidota</taxon>
        <taxon>Bacteroidia</taxon>
        <taxon>Bacteroidales</taxon>
        <taxon>Bacteroidaceae</taxon>
        <taxon>Bacteroides</taxon>
    </lineage>
</organism>
<protein>
    <recommendedName>
        <fullName evidence="12">FimB/Mfa2 family fimbrial subunit</fullName>
    </recommendedName>
</protein>
<dbReference type="AlphaFoldDB" id="A0A3L8AEG5"/>
<dbReference type="Pfam" id="PF08842">
    <property type="entry name" value="Mfa2"/>
    <property type="match status" value="1"/>
</dbReference>
<keyword evidence="4" id="KW-0472">Membrane</keyword>
<evidence type="ECO:0000256" key="7">
    <source>
        <dbReference type="ARBA" id="ARBA00023288"/>
    </source>
</evidence>
<dbReference type="STRING" id="1235814.GCA_000613385_04694"/>
<dbReference type="Gene3D" id="2.60.40.2100">
    <property type="match status" value="1"/>
</dbReference>
<keyword evidence="5" id="KW-0564">Palmitate</keyword>
<dbReference type="RefSeq" id="WP_121765492.1">
    <property type="nucleotide sequence ID" value="NZ_CAKOCY010000002.1"/>
</dbReference>
<reference evidence="9 11" key="2">
    <citation type="submission" date="2019-03" db="EMBL/GenBank/DDBJ databases">
        <title>Diversity of the mouse oral microbiome.</title>
        <authorList>
            <person name="Joseph S."/>
            <person name="Aduse-Opoku J."/>
            <person name="Curtis M."/>
            <person name="Wade W."/>
            <person name="Hashim A."/>
        </authorList>
    </citation>
    <scope>NUCLEOTIDE SEQUENCE [LARGE SCALE GENOMIC DNA]</scope>
    <source>
        <strain evidence="9 11">P2318</strain>
    </source>
</reference>
<evidence type="ECO:0000256" key="5">
    <source>
        <dbReference type="ARBA" id="ARBA00023139"/>
    </source>
</evidence>
<proteinExistence type="inferred from homology"/>
<comment type="subcellular location">
    <subcellularLocation>
        <location evidence="1">Cell outer membrane</location>
    </subcellularLocation>
</comment>
<evidence type="ECO:0008006" key="12">
    <source>
        <dbReference type="Google" id="ProtNLM"/>
    </source>
</evidence>
<evidence type="ECO:0000256" key="2">
    <source>
        <dbReference type="ARBA" id="ARBA00007248"/>
    </source>
</evidence>
<evidence type="ECO:0000313" key="10">
    <source>
        <dbReference type="Proteomes" id="UP000267159"/>
    </source>
</evidence>
<dbReference type="PROSITE" id="PS51257">
    <property type="entry name" value="PROKAR_LIPOPROTEIN"/>
    <property type="match status" value="1"/>
</dbReference>
<evidence type="ECO:0000256" key="4">
    <source>
        <dbReference type="ARBA" id="ARBA00023136"/>
    </source>
</evidence>
<evidence type="ECO:0000313" key="9">
    <source>
        <dbReference type="EMBL" id="TFU48356.1"/>
    </source>
</evidence>
<gene>
    <name evidence="8" type="ORF">D7Y07_05290</name>
    <name evidence="9" type="ORF">E4T97_13405</name>
</gene>
<keyword evidence="3" id="KW-0732">Signal</keyword>